<dbReference type="STRING" id="595536.GCA_000178815_03496"/>
<keyword evidence="1" id="KW-0274">FAD</keyword>
<dbReference type="SUPFAM" id="SSF56176">
    <property type="entry name" value="FAD-binding/transporter-associated domain-like"/>
    <property type="match status" value="1"/>
</dbReference>
<dbReference type="Proteomes" id="UP000230709">
    <property type="component" value="Chromosome"/>
</dbReference>
<keyword evidence="4" id="KW-1185">Reference proteome</keyword>
<dbReference type="EMBL" id="CP023737">
    <property type="protein sequence ID" value="ATQ67885.1"/>
    <property type="molecule type" value="Genomic_DNA"/>
</dbReference>
<evidence type="ECO:0000313" key="3">
    <source>
        <dbReference type="EMBL" id="ATQ67885.1"/>
    </source>
</evidence>
<dbReference type="InterPro" id="IPR016169">
    <property type="entry name" value="FAD-bd_PCMH_sub2"/>
</dbReference>
<dbReference type="InterPro" id="IPR036318">
    <property type="entry name" value="FAD-bd_PCMH-like_sf"/>
</dbReference>
<sequence>MTQGKGSDLAATSFRARRDVYSWGRVVRRTQRVAEPKFRDELPGLVAAARGPLLATGRRRSYGDSCLNSEGMTIDMRGVDRLLAFDAGTGVLQAEAGVSLSQIIAFAAPRGWFLPTTPGTRFVTLGGAVANDVHGKNHHRAGSFGNHVVSFDLLRRDGFQARVTKKSDPDLFAATIGGLGLTGVICTVELQLERIRGGFLDVETIPHANLAEFWELAEESAAGFEHTVSWIDAVARGANFGRGVFSRANWRPDDVIEIHGDDRTWKTLPFDAPSRLLNRYTVGGFNELYFRKCRAGAGKSVQHYAPFFYPLDAIHDWNRLYGSRGMFQYQCVVPPGAARAAIATLLREIVGEGQASFLAVLKTFGDKTSPGFLSFPRPGATLALDFPNSGQDTLALMSRLDSIVMEAGGALYPAKDGRLAPETFRRSFPKLQEFLRHKDERMESDFWRRVAG</sequence>
<reference evidence="4" key="1">
    <citation type="submission" date="2017-10" db="EMBL/GenBank/DDBJ databases">
        <title>Completed PacBio SMRT sequence of Methylosinus trichosporium OB3b reveals presence of a third large plasmid.</title>
        <authorList>
            <person name="Charles T.C."/>
            <person name="Lynch M.D.J."/>
            <person name="Heil J.R."/>
            <person name="Cheng J."/>
        </authorList>
    </citation>
    <scope>NUCLEOTIDE SEQUENCE [LARGE SCALE GENOMIC DNA]</scope>
    <source>
        <strain evidence="4">OB3b</strain>
    </source>
</reference>
<protein>
    <submittedName>
        <fullName evidence="3">FAD-binding oxidoreductase</fullName>
    </submittedName>
</protein>
<evidence type="ECO:0000256" key="1">
    <source>
        <dbReference type="ARBA" id="ARBA00022827"/>
    </source>
</evidence>
<dbReference type="AlphaFoldDB" id="A0A2D2CYT1"/>
<dbReference type="InterPro" id="IPR010031">
    <property type="entry name" value="FAD_lactone_oxidase-like"/>
</dbReference>
<dbReference type="Gene3D" id="3.30.465.10">
    <property type="match status" value="1"/>
</dbReference>
<dbReference type="KEGG" id="mtw:CQW49_08250"/>
<accession>A0A2D2CYT1</accession>
<name>A0A2D2CYT1_METT3</name>
<dbReference type="GO" id="GO:0016899">
    <property type="term" value="F:oxidoreductase activity, acting on the CH-OH group of donors, oxygen as acceptor"/>
    <property type="evidence" value="ECO:0007669"/>
    <property type="project" value="InterPro"/>
</dbReference>
<dbReference type="InterPro" id="IPR016166">
    <property type="entry name" value="FAD-bd_PCMH"/>
</dbReference>
<dbReference type="InterPro" id="IPR006094">
    <property type="entry name" value="Oxid_FAD_bind_N"/>
</dbReference>
<proteinExistence type="predicted"/>
<evidence type="ECO:0000313" key="4">
    <source>
        <dbReference type="Proteomes" id="UP000230709"/>
    </source>
</evidence>
<dbReference type="PROSITE" id="PS51387">
    <property type="entry name" value="FAD_PCMH"/>
    <property type="match status" value="1"/>
</dbReference>
<dbReference type="Pfam" id="PF01565">
    <property type="entry name" value="FAD_binding_4"/>
    <property type="match status" value="1"/>
</dbReference>
<dbReference type="PANTHER" id="PTHR43762:SF1">
    <property type="entry name" value="D-ARABINONO-1,4-LACTONE OXIDASE"/>
    <property type="match status" value="1"/>
</dbReference>
<evidence type="ECO:0000259" key="2">
    <source>
        <dbReference type="PROSITE" id="PS51387"/>
    </source>
</evidence>
<feature type="domain" description="FAD-binding PCMH-type" evidence="2">
    <location>
        <begin position="26"/>
        <end position="195"/>
    </location>
</feature>
<gene>
    <name evidence="3" type="ORF">CQW49_08250</name>
</gene>
<keyword evidence="1" id="KW-0285">Flavoprotein</keyword>
<organism evidence="3 4">
    <name type="scientific">Methylosinus trichosporium (strain ATCC 35070 / NCIMB 11131 / UNIQEM 75 / OB3b)</name>
    <dbReference type="NCBI Taxonomy" id="595536"/>
    <lineage>
        <taxon>Bacteria</taxon>
        <taxon>Pseudomonadati</taxon>
        <taxon>Pseudomonadota</taxon>
        <taxon>Alphaproteobacteria</taxon>
        <taxon>Hyphomicrobiales</taxon>
        <taxon>Methylocystaceae</taxon>
        <taxon>Methylosinus</taxon>
    </lineage>
</organism>
<dbReference type="PANTHER" id="PTHR43762">
    <property type="entry name" value="L-GULONOLACTONE OXIDASE"/>
    <property type="match status" value="1"/>
</dbReference>
<dbReference type="GO" id="GO:0071949">
    <property type="term" value="F:FAD binding"/>
    <property type="evidence" value="ECO:0007669"/>
    <property type="project" value="InterPro"/>
</dbReference>